<dbReference type="RefSeq" id="WP_182632151.1">
    <property type="nucleotide sequence ID" value="NZ_JAALDM010000119.1"/>
</dbReference>
<dbReference type="InterPro" id="IPR002575">
    <property type="entry name" value="Aminoglycoside_PTrfase"/>
</dbReference>
<proteinExistence type="predicted"/>
<organism evidence="2 3">
    <name type="scientific">Dietzia aerolata</name>
    <dbReference type="NCBI Taxonomy" id="595984"/>
    <lineage>
        <taxon>Bacteria</taxon>
        <taxon>Bacillati</taxon>
        <taxon>Actinomycetota</taxon>
        <taxon>Actinomycetes</taxon>
        <taxon>Mycobacteriales</taxon>
        <taxon>Dietziaceae</taxon>
        <taxon>Dietzia</taxon>
    </lineage>
</organism>
<dbReference type="Pfam" id="PF01636">
    <property type="entry name" value="APH"/>
    <property type="match status" value="1"/>
</dbReference>
<accession>A0ABV5JW96</accession>
<keyword evidence="3" id="KW-1185">Reference proteome</keyword>
<evidence type="ECO:0000259" key="1">
    <source>
        <dbReference type="Pfam" id="PF01636"/>
    </source>
</evidence>
<gene>
    <name evidence="2" type="ORF">ACFFVD_14280</name>
</gene>
<comment type="caution">
    <text evidence="2">The sequence shown here is derived from an EMBL/GenBank/DDBJ whole genome shotgun (WGS) entry which is preliminary data.</text>
</comment>
<dbReference type="EMBL" id="JBHMDY010000008">
    <property type="protein sequence ID" value="MFB9260969.1"/>
    <property type="molecule type" value="Genomic_DNA"/>
</dbReference>
<name>A0ABV5JW96_9ACTN</name>
<dbReference type="InterPro" id="IPR052961">
    <property type="entry name" value="Oxido-Kinase-like_Enzymes"/>
</dbReference>
<dbReference type="PANTHER" id="PTHR23020">
    <property type="entry name" value="UNCHARACTERIZED NUCLEAR HORMONE RECEPTOR-RELATED"/>
    <property type="match status" value="1"/>
</dbReference>
<evidence type="ECO:0000313" key="3">
    <source>
        <dbReference type="Proteomes" id="UP001589700"/>
    </source>
</evidence>
<feature type="domain" description="Aminoglycoside phosphotransferase" evidence="1">
    <location>
        <begin position="78"/>
        <end position="283"/>
    </location>
</feature>
<dbReference type="Proteomes" id="UP001589700">
    <property type="component" value="Unassembled WGS sequence"/>
</dbReference>
<protein>
    <submittedName>
        <fullName evidence="2">Phosphotransferase</fullName>
    </submittedName>
</protein>
<dbReference type="Gene3D" id="3.90.1200.10">
    <property type="match status" value="1"/>
</dbReference>
<dbReference type="PANTHER" id="PTHR23020:SF41">
    <property type="entry name" value="AMINOGLYCOSIDE PHOSPHOTRANSFERASE DOMAIN-CONTAINING PROTEIN"/>
    <property type="match status" value="1"/>
</dbReference>
<reference evidence="2 3" key="1">
    <citation type="submission" date="2024-09" db="EMBL/GenBank/DDBJ databases">
        <authorList>
            <person name="Sun Q."/>
            <person name="Mori K."/>
        </authorList>
    </citation>
    <scope>NUCLEOTIDE SEQUENCE [LARGE SCALE GENOMIC DNA]</scope>
    <source>
        <strain evidence="2 3">CCM 7659</strain>
    </source>
</reference>
<evidence type="ECO:0000313" key="2">
    <source>
        <dbReference type="EMBL" id="MFB9260969.1"/>
    </source>
</evidence>
<sequence>MTFAAELTPPAISTPEEVTAEWLSRALGTTIRSVRTEPVGTGQIGCCVRAHVDGDGLPSTLFIKLPNPDPGMRPLLHGVYRSEVLFYRELEPTLKVRAPRCLFARLGDQEGEFTLVLEDAAPLVQGDQLAGLPVETARDCAVNLAGLHGPRWCDPTVLEIDGLARPTVEDNDTLQELGGPLLEAFLDELGDRLTAEERDTLSEIATLIGRWANGRTERFSLLHADFRADNMLVDPSGRLPSLACDWQTLVTGLPGRDLGGFLGASLATDDRREAEQSIVADYHRALVGHGVRDYSLEQCWDDYVYGLLQTPVIGIFGWAYGTRSPRGDDMFAHLIRRSLRAIADHDALSVVRAG</sequence>
<dbReference type="SUPFAM" id="SSF56112">
    <property type="entry name" value="Protein kinase-like (PK-like)"/>
    <property type="match status" value="1"/>
</dbReference>
<dbReference type="InterPro" id="IPR011009">
    <property type="entry name" value="Kinase-like_dom_sf"/>
</dbReference>